<proteinExistence type="inferred from homology"/>
<dbReference type="InterPro" id="IPR051473">
    <property type="entry name" value="P2Ox-like"/>
</dbReference>
<comment type="similarity">
    <text evidence="2">Belongs to the GMC oxidoreductase family.</text>
</comment>
<dbReference type="GO" id="GO:0016614">
    <property type="term" value="F:oxidoreductase activity, acting on CH-OH group of donors"/>
    <property type="evidence" value="ECO:0007669"/>
    <property type="project" value="InterPro"/>
</dbReference>
<evidence type="ECO:0000259" key="6">
    <source>
        <dbReference type="Pfam" id="PF05199"/>
    </source>
</evidence>
<protein>
    <recommendedName>
        <fullName evidence="6">Glucose-methanol-choline oxidoreductase C-terminal domain-containing protein</fullName>
    </recommendedName>
</protein>
<comment type="cofactor">
    <cofactor evidence="1">
        <name>FAD</name>
        <dbReference type="ChEBI" id="CHEBI:57692"/>
    </cofactor>
</comment>
<evidence type="ECO:0000256" key="2">
    <source>
        <dbReference type="ARBA" id="ARBA00010790"/>
    </source>
</evidence>
<dbReference type="EMBL" id="KN840501">
    <property type="protein sequence ID" value="KIP07221.1"/>
    <property type="molecule type" value="Genomic_DNA"/>
</dbReference>
<dbReference type="PANTHER" id="PTHR42784:SF1">
    <property type="entry name" value="PYRANOSE 2-OXIDASE"/>
    <property type="match status" value="1"/>
</dbReference>
<evidence type="ECO:0000256" key="3">
    <source>
        <dbReference type="ARBA" id="ARBA00022630"/>
    </source>
</evidence>
<dbReference type="HOGENOM" id="CLU_018547_0_0_1"/>
<dbReference type="InterPro" id="IPR036188">
    <property type="entry name" value="FAD/NAD-bd_sf"/>
</dbReference>
<dbReference type="Proteomes" id="UP000053257">
    <property type="component" value="Unassembled WGS sequence"/>
</dbReference>
<keyword evidence="3" id="KW-0285">Flavoprotein</keyword>
<evidence type="ECO:0000313" key="8">
    <source>
        <dbReference type="Proteomes" id="UP000053257"/>
    </source>
</evidence>
<dbReference type="SUPFAM" id="SSF51905">
    <property type="entry name" value="FAD/NAD(P)-binding domain"/>
    <property type="match status" value="1"/>
</dbReference>
<dbReference type="Pfam" id="PF05199">
    <property type="entry name" value="GMC_oxred_C"/>
    <property type="match status" value="1"/>
</dbReference>
<dbReference type="PANTHER" id="PTHR42784">
    <property type="entry name" value="PYRANOSE 2-OXIDASE"/>
    <property type="match status" value="1"/>
</dbReference>
<feature type="domain" description="Glucose-methanol-choline oxidoreductase C-terminal" evidence="6">
    <location>
        <begin position="542"/>
        <end position="667"/>
    </location>
</feature>
<evidence type="ECO:0000313" key="7">
    <source>
        <dbReference type="EMBL" id="KIP07221.1"/>
    </source>
</evidence>
<keyword evidence="8" id="KW-1185">Reference proteome</keyword>
<keyword evidence="4" id="KW-0274">FAD</keyword>
<keyword evidence="5" id="KW-0560">Oxidoreductase</keyword>
<name>A0A0C3RYJ5_PHLG1</name>
<dbReference type="Gene3D" id="3.50.50.60">
    <property type="entry name" value="FAD/NAD(P)-binding domain"/>
    <property type="match status" value="2"/>
</dbReference>
<dbReference type="AlphaFoldDB" id="A0A0C3RYJ5"/>
<gene>
    <name evidence="7" type="ORF">PHLGIDRAFT_19227</name>
</gene>
<evidence type="ECO:0000256" key="4">
    <source>
        <dbReference type="ARBA" id="ARBA00022827"/>
    </source>
</evidence>
<accession>A0A0C3RYJ5</accession>
<organism evidence="7 8">
    <name type="scientific">Phlebiopsis gigantea (strain 11061_1 CR5-6)</name>
    <name type="common">White-rot fungus</name>
    <name type="synonym">Peniophora gigantea</name>
    <dbReference type="NCBI Taxonomy" id="745531"/>
    <lineage>
        <taxon>Eukaryota</taxon>
        <taxon>Fungi</taxon>
        <taxon>Dikarya</taxon>
        <taxon>Basidiomycota</taxon>
        <taxon>Agaricomycotina</taxon>
        <taxon>Agaricomycetes</taxon>
        <taxon>Polyporales</taxon>
        <taxon>Phanerochaetaceae</taxon>
        <taxon>Phlebiopsis</taxon>
    </lineage>
</organism>
<evidence type="ECO:0000256" key="5">
    <source>
        <dbReference type="ARBA" id="ARBA00023002"/>
    </source>
</evidence>
<dbReference type="InterPro" id="IPR007867">
    <property type="entry name" value="GMC_OxRtase_C"/>
</dbReference>
<evidence type="ECO:0000256" key="1">
    <source>
        <dbReference type="ARBA" id="ARBA00001974"/>
    </source>
</evidence>
<dbReference type="OrthoDB" id="167809at2759"/>
<reference evidence="7 8" key="1">
    <citation type="journal article" date="2014" name="PLoS Genet.">
        <title>Analysis of the Phlebiopsis gigantea genome, transcriptome and secretome provides insight into its pioneer colonization strategies of wood.</title>
        <authorList>
            <person name="Hori C."/>
            <person name="Ishida T."/>
            <person name="Igarashi K."/>
            <person name="Samejima M."/>
            <person name="Suzuki H."/>
            <person name="Master E."/>
            <person name="Ferreira P."/>
            <person name="Ruiz-Duenas F.J."/>
            <person name="Held B."/>
            <person name="Canessa P."/>
            <person name="Larrondo L.F."/>
            <person name="Schmoll M."/>
            <person name="Druzhinina I.S."/>
            <person name="Kubicek C.P."/>
            <person name="Gaskell J.A."/>
            <person name="Kersten P."/>
            <person name="St John F."/>
            <person name="Glasner J."/>
            <person name="Sabat G."/>
            <person name="Splinter BonDurant S."/>
            <person name="Syed K."/>
            <person name="Yadav J."/>
            <person name="Mgbeahuruike A.C."/>
            <person name="Kovalchuk A."/>
            <person name="Asiegbu F.O."/>
            <person name="Lackner G."/>
            <person name="Hoffmeister D."/>
            <person name="Rencoret J."/>
            <person name="Gutierrez A."/>
            <person name="Sun H."/>
            <person name="Lindquist E."/>
            <person name="Barry K."/>
            <person name="Riley R."/>
            <person name="Grigoriev I.V."/>
            <person name="Henrissat B."/>
            <person name="Kues U."/>
            <person name="Berka R.M."/>
            <person name="Martinez A.T."/>
            <person name="Covert S.F."/>
            <person name="Blanchette R.A."/>
            <person name="Cullen D."/>
        </authorList>
    </citation>
    <scope>NUCLEOTIDE SEQUENCE [LARGE SCALE GENOMIC DNA]</scope>
    <source>
        <strain evidence="7 8">11061_1 CR5-6</strain>
    </source>
</reference>
<sequence>MLQYSKQLIQGVYRIRLAADTEPAYMQSNVNDPKKPFIELGGFDKGSEKQKWIVTPLGDDTYHIVNVFQNSGLRFDDFDGKMSPTTKPGSLSAPWKIKVVGFGSKQGPVCQIFEDGTNEVIAIRGDIITSRELGPTAAGQQWEFQLASATSREKSFHSSFFTLTVEDAKKEEYDIIVIGSGIGAGIVAGDLFDTNATLGDKAKRILVIEKGGLTFHSHCLNAARPSGLNQDRGQQNDTFFSEFRDNYTFSKDMTDKDLKDWRGGPMYTLGGRSAAWGLFIPRIHDTSMRRYFPESVCEALLHKYYREAETLMDLSLPTTEPVHEDLMERLNMDNDPMVQWQWGRIASEFKPTKNFDYAQGAYSTIDKLLEIAMSKPIKNGFEEEYRYFKMLLDTEVRSIIWGGSKGKSAAGVRVRTRDGYDDVIKLSAGGQIVLGAGTVNSAAILLRSKVDLEGNGGLHVTDHDIFSKSLPFYYLNPADRERVGAVKIQTYVQNVSPQNPHEVILANTSIDASSFLPRGDVMYDSYPKWIMAFIRSTELNPKNTIKLVDDEPVVTIFRTTPFDQSQPDLQSLRSMTEDVIKTTEDALKIKFIRDPADEQGGYFQPLELGGVAHELGTVPMKQKDAKQPFCVDEHLKLDGYEGLYVCDLSVFPYSPEVNPTLTLAALALRLSREQLLPRTALFDNRGSIVDLDKDTVYVVNHGMASVQVWIANRADALLSDADKAVVLQPGQYHSVMRKRGVPESVYVYKLQYNSTDSFVKEPELRIAHPGKMTAIVI</sequence>
<dbReference type="STRING" id="745531.A0A0C3RYJ5"/>